<dbReference type="AlphaFoldDB" id="A0A0W0R6D2"/>
<evidence type="ECO:0000313" key="6">
    <source>
        <dbReference type="Proteomes" id="UP000281170"/>
    </source>
</evidence>
<dbReference type="NCBIfam" id="NF038224">
    <property type="entry name" value="OmpA_like_CmpA"/>
    <property type="match status" value="1"/>
</dbReference>
<proteinExistence type="predicted"/>
<dbReference type="SUPFAM" id="SSF103088">
    <property type="entry name" value="OmpA-like"/>
    <property type="match status" value="1"/>
</dbReference>
<sequence length="235" mass="25817">MSFKPLTQRILGLIVLCIFLTSCFQPPFNNFQPDQKRLRQTTFGFVYGAAVGGMIGGIAGGAGAAAAGAALGGLTGAAIAINQTSRANIIKELKQQDIQVVQYGDTMTLIVPTDKIFEFGTPKINDICYPSFLNIVRLLKSYKCACPIYVAAFTDNVGSRYHKRMLTQARAEAMLTFLWANNIPAQRMSAEGYEDKYAVGDNKLIRGSAYNRRIEIQWLLSCNNIPQKAPIMSMK</sequence>
<dbReference type="Proteomes" id="UP000281170">
    <property type="component" value="Plasmid 15"/>
</dbReference>
<evidence type="ECO:0000313" key="4">
    <source>
        <dbReference type="EMBL" id="VEH85492.1"/>
    </source>
</evidence>
<dbReference type="Pfam" id="PF00691">
    <property type="entry name" value="OmpA"/>
    <property type="match status" value="1"/>
</dbReference>
<dbReference type="InterPro" id="IPR036737">
    <property type="entry name" value="OmpA-like_sf"/>
</dbReference>
<dbReference type="PROSITE" id="PS51257">
    <property type="entry name" value="PROKAR_LIPOPROTEIN"/>
    <property type="match status" value="1"/>
</dbReference>
<reference evidence="4 6" key="2">
    <citation type="submission" date="2018-12" db="EMBL/GenBank/DDBJ databases">
        <authorList>
            <consortium name="Pathogen Informatics"/>
        </authorList>
    </citation>
    <scope>NUCLEOTIDE SEQUENCE [LARGE SCALE GENOMIC DNA]</scope>
    <source>
        <strain evidence="4 6">NCTC12735</strain>
        <plasmid evidence="6">15</plasmid>
    </source>
</reference>
<dbReference type="InterPro" id="IPR006665">
    <property type="entry name" value="OmpA-like"/>
</dbReference>
<dbReference type="Proteomes" id="UP000054859">
    <property type="component" value="Unassembled WGS sequence"/>
</dbReference>
<keyword evidence="5" id="KW-1185">Reference proteome</keyword>
<evidence type="ECO:0000313" key="3">
    <source>
        <dbReference type="EMBL" id="KTC66585.1"/>
    </source>
</evidence>
<evidence type="ECO:0000259" key="2">
    <source>
        <dbReference type="PROSITE" id="PS51123"/>
    </source>
</evidence>
<evidence type="ECO:0000313" key="5">
    <source>
        <dbReference type="Proteomes" id="UP000054859"/>
    </source>
</evidence>
<geneLocation type="plasmid" evidence="4 6">
    <name>15</name>
</geneLocation>
<dbReference type="PATRIC" id="fig|45056.6.peg.1285"/>
<organism evidence="3 5">
    <name type="scientific">Legionella adelaidensis</name>
    <dbReference type="NCBI Taxonomy" id="45056"/>
    <lineage>
        <taxon>Bacteria</taxon>
        <taxon>Pseudomonadati</taxon>
        <taxon>Pseudomonadota</taxon>
        <taxon>Gammaproteobacteria</taxon>
        <taxon>Legionellales</taxon>
        <taxon>Legionellaceae</taxon>
        <taxon>Legionella</taxon>
    </lineage>
</organism>
<accession>A0A0W0R6D2</accession>
<name>A0A0W0R6D2_9GAMM</name>
<keyword evidence="4" id="KW-0614">Plasmid</keyword>
<dbReference type="PANTHER" id="PTHR30329">
    <property type="entry name" value="STATOR ELEMENT OF FLAGELLAR MOTOR COMPLEX"/>
    <property type="match status" value="1"/>
</dbReference>
<dbReference type="STRING" id="45056.Lade_1243"/>
<dbReference type="GO" id="GO:0016020">
    <property type="term" value="C:membrane"/>
    <property type="evidence" value="ECO:0007669"/>
    <property type="project" value="UniProtKB-UniRule"/>
</dbReference>
<feature type="domain" description="OmpA-like" evidence="2">
    <location>
        <begin position="104"/>
        <end position="222"/>
    </location>
</feature>
<dbReference type="InterPro" id="IPR050330">
    <property type="entry name" value="Bact_OuterMem_StrucFunc"/>
</dbReference>
<dbReference type="RefSeq" id="WP_058462247.1">
    <property type="nucleotide sequence ID" value="NZ_CAAAHS010000010.1"/>
</dbReference>
<gene>
    <name evidence="4" type="primary">yiaD</name>
    <name evidence="3" type="ORF">Lade_1243</name>
    <name evidence="4" type="ORF">NCTC12735_01126</name>
</gene>
<dbReference type="EMBL" id="LR134424">
    <property type="protein sequence ID" value="VEH85492.1"/>
    <property type="molecule type" value="Genomic_DNA"/>
</dbReference>
<dbReference type="Gene3D" id="3.30.1330.60">
    <property type="entry name" value="OmpA-like domain"/>
    <property type="match status" value="1"/>
</dbReference>
<evidence type="ECO:0000256" key="1">
    <source>
        <dbReference type="PROSITE-ProRule" id="PRU00473"/>
    </source>
</evidence>
<keyword evidence="1" id="KW-0472">Membrane</keyword>
<dbReference type="EMBL" id="LNKA01000001">
    <property type="protein sequence ID" value="KTC66585.1"/>
    <property type="molecule type" value="Genomic_DNA"/>
</dbReference>
<dbReference type="PANTHER" id="PTHR30329:SF21">
    <property type="entry name" value="LIPOPROTEIN YIAD-RELATED"/>
    <property type="match status" value="1"/>
</dbReference>
<dbReference type="KEGG" id="ladl:NCTC12735_01126"/>
<dbReference type="PROSITE" id="PS51123">
    <property type="entry name" value="OMPA_2"/>
    <property type="match status" value="1"/>
</dbReference>
<protein>
    <submittedName>
        <fullName evidence="3">Outer membrane protein, OmpA family protein</fullName>
    </submittedName>
</protein>
<dbReference type="CDD" id="cd07185">
    <property type="entry name" value="OmpA_C-like"/>
    <property type="match status" value="1"/>
</dbReference>
<reference evidence="3 5" key="1">
    <citation type="submission" date="2015-11" db="EMBL/GenBank/DDBJ databases">
        <title>Identification of large and diverse effector repertoires of 38 Legionella species.</title>
        <authorList>
            <person name="Burstein D."/>
            <person name="Amaro F."/>
            <person name="Zusman T."/>
            <person name="Lifshitz Z."/>
            <person name="Cohen O."/>
            <person name="Gilbert J.A."/>
            <person name="Pupko T."/>
            <person name="Shuman H.A."/>
            <person name="Segal G."/>
        </authorList>
    </citation>
    <scope>NUCLEOTIDE SEQUENCE [LARGE SCALE GENOMIC DNA]</scope>
    <source>
        <strain evidence="3 5">1762-AUS-E</strain>
    </source>
</reference>
<dbReference type="OrthoDB" id="5652883at2"/>